<comment type="function">
    <text evidence="2">Could be a virulence factor.</text>
</comment>
<comment type="catalytic activity">
    <reaction evidence="1">
        <text>a 1,2-diacyl-sn-glycero-3-phosphocholine + H2O = a 1,2-diacyl-sn-glycero-3-phosphate + choline + H(+)</text>
        <dbReference type="Rhea" id="RHEA:14445"/>
        <dbReference type="ChEBI" id="CHEBI:15354"/>
        <dbReference type="ChEBI" id="CHEBI:15377"/>
        <dbReference type="ChEBI" id="CHEBI:15378"/>
        <dbReference type="ChEBI" id="CHEBI:57643"/>
        <dbReference type="ChEBI" id="CHEBI:58608"/>
        <dbReference type="EC" id="3.1.4.4"/>
    </reaction>
</comment>
<reference evidence="14 15" key="1">
    <citation type="submission" date="2020-06" db="EMBL/GenBank/DDBJ databases">
        <title>The endosymbiont of the kinetoplastid Bodo saltans is a Paracaedibacter-like alpha-proteobacterium possessing a putative toxin-antitoxin system.</title>
        <authorList>
            <person name="Midha S."/>
            <person name="Rigden D.J."/>
            <person name="Siozios S."/>
            <person name="Hurst G.D.D."/>
            <person name="Jackson A.P."/>
        </authorList>
    </citation>
    <scope>NUCLEOTIDE SEQUENCE [LARGE SCALE GENOMIC DNA]</scope>
    <source>
        <strain evidence="14">Lake Konstanz</strain>
    </source>
</reference>
<dbReference type="SUPFAM" id="SSF56024">
    <property type="entry name" value="Phospholipase D/nuclease"/>
    <property type="match status" value="1"/>
</dbReference>
<proteinExistence type="inferred from homology"/>
<evidence type="ECO:0000256" key="2">
    <source>
        <dbReference type="ARBA" id="ARBA00003145"/>
    </source>
</evidence>
<dbReference type="EMBL" id="CP054719">
    <property type="protein sequence ID" value="QOL19719.1"/>
    <property type="molecule type" value="Genomic_DNA"/>
</dbReference>
<dbReference type="AlphaFoldDB" id="A0A7L9RT48"/>
<dbReference type="PROSITE" id="PS50035">
    <property type="entry name" value="PLD"/>
    <property type="match status" value="1"/>
</dbReference>
<keyword evidence="7" id="KW-0964">Secreted</keyword>
<keyword evidence="10" id="KW-0443">Lipid metabolism</keyword>
<dbReference type="InterPro" id="IPR001736">
    <property type="entry name" value="PLipase_D/transphosphatidylase"/>
</dbReference>
<evidence type="ECO:0000259" key="13">
    <source>
        <dbReference type="PROSITE" id="PS50035"/>
    </source>
</evidence>
<dbReference type="Pfam" id="PF13091">
    <property type="entry name" value="PLDc_2"/>
    <property type="match status" value="1"/>
</dbReference>
<evidence type="ECO:0000256" key="12">
    <source>
        <dbReference type="SAM" id="SignalP"/>
    </source>
</evidence>
<feature type="signal peptide" evidence="12">
    <location>
        <begin position="1"/>
        <end position="23"/>
    </location>
</feature>
<gene>
    <name evidence="14" type="primary">pld</name>
    <name evidence="14" type="ORF">CPBP_00485</name>
</gene>
<feature type="chain" id="PRO_5032526014" description="Phospholipase D" evidence="12">
    <location>
        <begin position="24"/>
        <end position="172"/>
    </location>
</feature>
<dbReference type="GO" id="GO:0005576">
    <property type="term" value="C:extracellular region"/>
    <property type="evidence" value="ECO:0007669"/>
    <property type="project" value="UniProtKB-SubCell"/>
</dbReference>
<keyword evidence="8 14" id="KW-0378">Hydrolase</keyword>
<evidence type="ECO:0000313" key="14">
    <source>
        <dbReference type="EMBL" id="QOL19719.1"/>
    </source>
</evidence>
<evidence type="ECO:0000313" key="15">
    <source>
        <dbReference type="Proteomes" id="UP000594001"/>
    </source>
</evidence>
<dbReference type="RefSeq" id="WP_350332462.1">
    <property type="nucleotide sequence ID" value="NZ_CP054719.1"/>
</dbReference>
<organism evidence="14 15">
    <name type="scientific">Candidatus Bodocaedibacter vickermanii</name>
    <dbReference type="NCBI Taxonomy" id="2741701"/>
    <lineage>
        <taxon>Bacteria</taxon>
        <taxon>Pseudomonadati</taxon>
        <taxon>Pseudomonadota</taxon>
        <taxon>Alphaproteobacteria</taxon>
        <taxon>Holosporales</taxon>
        <taxon>Candidatus Paracaedibacteraceae</taxon>
        <taxon>Candidatus Bodocaedibacter</taxon>
    </lineage>
</organism>
<dbReference type="InterPro" id="IPR025202">
    <property type="entry name" value="PLD-like_dom"/>
</dbReference>
<dbReference type="KEGG" id="pbal:CPBP_00485"/>
<comment type="similarity">
    <text evidence="4">Belongs to the phospholipase D family.</text>
</comment>
<evidence type="ECO:0000256" key="8">
    <source>
        <dbReference type="ARBA" id="ARBA00022801"/>
    </source>
</evidence>
<dbReference type="EC" id="3.1.4.4" evidence="5"/>
<comment type="subcellular location">
    <subcellularLocation>
        <location evidence="3">Secreted</location>
    </subcellularLocation>
</comment>
<dbReference type="Proteomes" id="UP000594001">
    <property type="component" value="Chromosome"/>
</dbReference>
<dbReference type="GO" id="GO:0006793">
    <property type="term" value="P:phosphorus metabolic process"/>
    <property type="evidence" value="ECO:0007669"/>
    <property type="project" value="UniProtKB-ARBA"/>
</dbReference>
<name>A0A7L9RT48_9PROT</name>
<sequence length="172" mass="19254">MTQNIRILIVAIAISVTSVTAQQAVIPKNQRPIVCFTPEEKCYPKIVQYIDAAQHTIHMRAYAFTSQEIATALIDAHQRGVSVLVLADKGQMKGAHSLVNMLIDAGITVKREKCKGLAHNKVIIIDNAILITGSYNFTRGAESRNAENLLILKQRTLLKKYLRDWKIAWEKS</sequence>
<dbReference type="GO" id="GO:0016042">
    <property type="term" value="P:lipid catabolic process"/>
    <property type="evidence" value="ECO:0007669"/>
    <property type="project" value="UniProtKB-KW"/>
</dbReference>
<evidence type="ECO:0000256" key="5">
    <source>
        <dbReference type="ARBA" id="ARBA00012027"/>
    </source>
</evidence>
<keyword evidence="15" id="KW-1185">Reference proteome</keyword>
<dbReference type="PANTHER" id="PTHR43856:SF1">
    <property type="entry name" value="MITOCHONDRIAL CARDIOLIPIN HYDROLASE"/>
    <property type="match status" value="1"/>
</dbReference>
<evidence type="ECO:0000256" key="6">
    <source>
        <dbReference type="ARBA" id="ARBA00018392"/>
    </source>
</evidence>
<dbReference type="Gene3D" id="3.30.870.10">
    <property type="entry name" value="Endonuclease Chain A"/>
    <property type="match status" value="1"/>
</dbReference>
<dbReference type="GO" id="GO:0016891">
    <property type="term" value="F:RNA endonuclease activity producing 5'-phosphomonoesters, hydrolytic mechanism"/>
    <property type="evidence" value="ECO:0007669"/>
    <property type="project" value="TreeGrafter"/>
</dbReference>
<accession>A0A7L9RT48</accession>
<evidence type="ECO:0000256" key="11">
    <source>
        <dbReference type="ARBA" id="ARBA00029594"/>
    </source>
</evidence>
<evidence type="ECO:0000256" key="9">
    <source>
        <dbReference type="ARBA" id="ARBA00022963"/>
    </source>
</evidence>
<dbReference type="PANTHER" id="PTHR43856">
    <property type="entry name" value="CARDIOLIPIN HYDROLASE"/>
    <property type="match status" value="1"/>
</dbReference>
<keyword evidence="9" id="KW-0442">Lipid degradation</keyword>
<evidence type="ECO:0000256" key="7">
    <source>
        <dbReference type="ARBA" id="ARBA00022525"/>
    </source>
</evidence>
<evidence type="ECO:0000256" key="3">
    <source>
        <dbReference type="ARBA" id="ARBA00004613"/>
    </source>
</evidence>
<dbReference type="CDD" id="cd09170">
    <property type="entry name" value="PLDc_Nuc"/>
    <property type="match status" value="1"/>
</dbReference>
<keyword evidence="12" id="KW-0732">Signal</keyword>
<dbReference type="InterPro" id="IPR051406">
    <property type="entry name" value="PLD_domain"/>
</dbReference>
<feature type="domain" description="PLD phosphodiesterase" evidence="13">
    <location>
        <begin position="114"/>
        <end position="141"/>
    </location>
</feature>
<protein>
    <recommendedName>
        <fullName evidence="6">Phospholipase D</fullName>
        <ecNumber evidence="5">3.1.4.4</ecNumber>
    </recommendedName>
    <alternativeName>
        <fullName evidence="11">Choline phosphatase</fullName>
    </alternativeName>
</protein>
<evidence type="ECO:0000256" key="4">
    <source>
        <dbReference type="ARBA" id="ARBA00008664"/>
    </source>
</evidence>
<evidence type="ECO:0000256" key="10">
    <source>
        <dbReference type="ARBA" id="ARBA00023098"/>
    </source>
</evidence>
<dbReference type="GO" id="GO:0004630">
    <property type="term" value="F:phospholipase D activity"/>
    <property type="evidence" value="ECO:0007669"/>
    <property type="project" value="UniProtKB-EC"/>
</dbReference>
<evidence type="ECO:0000256" key="1">
    <source>
        <dbReference type="ARBA" id="ARBA00000798"/>
    </source>
</evidence>